<sequence length="73" mass="8735">MISQDFRFQLLLGELFFFFVNWQLLGKRLLENCIDESKKSGVKRIWLHASEDGEPLYRKMGFTNKDSEMELFL</sequence>
<dbReference type="InterPro" id="IPR016181">
    <property type="entry name" value="Acyl_CoA_acyltransferase"/>
</dbReference>
<reference evidence="2 3" key="1">
    <citation type="submission" date="2020-04" db="EMBL/GenBank/DDBJ databases">
        <title>Genome-Wide Identification of 5-Methylcytosine Sites in Bacterial Genomes By High-Throughput Sequencing of MspJI Restriction Fragments.</title>
        <authorList>
            <person name="Wu V."/>
        </authorList>
    </citation>
    <scope>NUCLEOTIDE SEQUENCE [LARGE SCALE GENOMIC DNA]</scope>
    <source>
        <strain evidence="2 3">S2</strain>
    </source>
</reference>
<reference evidence="2 3" key="2">
    <citation type="submission" date="2020-04" db="EMBL/GenBank/DDBJ databases">
        <authorList>
            <person name="Fomenkov A."/>
            <person name="Anton B.P."/>
            <person name="Roberts R.J."/>
        </authorList>
    </citation>
    <scope>NUCLEOTIDE SEQUENCE [LARGE SCALE GENOMIC DNA]</scope>
    <source>
        <strain evidence="2 3">S2</strain>
    </source>
</reference>
<keyword evidence="2" id="KW-0808">Transferase</keyword>
<evidence type="ECO:0000313" key="3">
    <source>
        <dbReference type="Proteomes" id="UP000501868"/>
    </source>
</evidence>
<dbReference type="EMBL" id="CP051128">
    <property type="protein sequence ID" value="QIZ11001.1"/>
    <property type="molecule type" value="Genomic_DNA"/>
</dbReference>
<dbReference type="InterPro" id="IPR000182">
    <property type="entry name" value="GNAT_dom"/>
</dbReference>
<proteinExistence type="predicted"/>
<evidence type="ECO:0000313" key="2">
    <source>
        <dbReference type="EMBL" id="QIZ11001.1"/>
    </source>
</evidence>
<gene>
    <name evidence="2" type="ORF">HFZ78_17855</name>
</gene>
<dbReference type="SUPFAM" id="SSF55729">
    <property type="entry name" value="Acyl-CoA N-acyltransferases (Nat)"/>
    <property type="match status" value="1"/>
</dbReference>
<dbReference type="CDD" id="cd04301">
    <property type="entry name" value="NAT_SF"/>
    <property type="match status" value="1"/>
</dbReference>
<protein>
    <submittedName>
        <fullName evidence="2">GNAT family N-acetyltransferase</fullName>
    </submittedName>
</protein>
<dbReference type="GO" id="GO:0016747">
    <property type="term" value="F:acyltransferase activity, transferring groups other than amino-acyl groups"/>
    <property type="evidence" value="ECO:0007669"/>
    <property type="project" value="InterPro"/>
</dbReference>
<accession>A0A6H1PCS2</accession>
<dbReference type="Pfam" id="PF13673">
    <property type="entry name" value="Acetyltransf_10"/>
    <property type="match status" value="1"/>
</dbReference>
<dbReference type="Proteomes" id="UP000501868">
    <property type="component" value="Chromosome"/>
</dbReference>
<organism evidence="2 3">
    <name type="scientific">Priestia megaterium</name>
    <name type="common">Bacillus megaterium</name>
    <dbReference type="NCBI Taxonomy" id="1404"/>
    <lineage>
        <taxon>Bacteria</taxon>
        <taxon>Bacillati</taxon>
        <taxon>Bacillota</taxon>
        <taxon>Bacilli</taxon>
        <taxon>Bacillales</taxon>
        <taxon>Bacillaceae</taxon>
        <taxon>Priestia</taxon>
    </lineage>
</organism>
<dbReference type="Gene3D" id="3.40.630.30">
    <property type="match status" value="1"/>
</dbReference>
<dbReference type="AlphaFoldDB" id="A0A6H1PCS2"/>
<evidence type="ECO:0000259" key="1">
    <source>
        <dbReference type="Pfam" id="PF13673"/>
    </source>
</evidence>
<feature type="domain" description="N-acetyltransferase" evidence="1">
    <location>
        <begin position="25"/>
        <end position="70"/>
    </location>
</feature>
<name>A0A6H1PCS2_PRIMG</name>